<feature type="transmembrane region" description="Helical" evidence="6">
    <location>
        <begin position="277"/>
        <end position="307"/>
    </location>
</feature>
<name>A0A8H8QU85_9HELO</name>
<feature type="transmembrane region" description="Helical" evidence="6">
    <location>
        <begin position="106"/>
        <end position="125"/>
    </location>
</feature>
<evidence type="ECO:0000256" key="2">
    <source>
        <dbReference type="ARBA" id="ARBA00022692"/>
    </source>
</evidence>
<feature type="transmembrane region" description="Helical" evidence="6">
    <location>
        <begin position="167"/>
        <end position="187"/>
    </location>
</feature>
<feature type="compositionally biased region" description="Low complexity" evidence="5">
    <location>
        <begin position="224"/>
        <end position="241"/>
    </location>
</feature>
<dbReference type="GeneID" id="41988863"/>
<feature type="transmembrane region" description="Helical" evidence="6">
    <location>
        <begin position="40"/>
        <end position="62"/>
    </location>
</feature>
<dbReference type="GO" id="GO:0005886">
    <property type="term" value="C:plasma membrane"/>
    <property type="evidence" value="ECO:0007669"/>
    <property type="project" value="TreeGrafter"/>
</dbReference>
<dbReference type="EMBL" id="QGMH01000224">
    <property type="protein sequence ID" value="TVY22844.1"/>
    <property type="molecule type" value="Genomic_DNA"/>
</dbReference>
<keyword evidence="8" id="KW-1185">Reference proteome</keyword>
<feature type="transmembrane region" description="Helical" evidence="6">
    <location>
        <begin position="355"/>
        <end position="377"/>
    </location>
</feature>
<keyword evidence="4 6" id="KW-0472">Membrane</keyword>
<feature type="transmembrane region" description="Helical" evidence="6">
    <location>
        <begin position="459"/>
        <end position="477"/>
    </location>
</feature>
<reference evidence="7 8" key="1">
    <citation type="submission" date="2018-05" db="EMBL/GenBank/DDBJ databases">
        <title>Genome sequencing and assembly of the regulated plant pathogen Lachnellula willkommii and related sister species for the development of diagnostic species identification markers.</title>
        <authorList>
            <person name="Giroux E."/>
            <person name="Bilodeau G."/>
        </authorList>
    </citation>
    <scope>NUCLEOTIDE SEQUENCE [LARGE SCALE GENOMIC DNA]</scope>
    <source>
        <strain evidence="7 8">CBS 185.66</strain>
    </source>
</reference>
<feature type="transmembrane region" description="Helical" evidence="6">
    <location>
        <begin position="313"/>
        <end position="334"/>
    </location>
</feature>
<feature type="transmembrane region" description="Helical" evidence="6">
    <location>
        <begin position="489"/>
        <end position="510"/>
    </location>
</feature>
<keyword evidence="2 6" id="KW-0812">Transmembrane</keyword>
<evidence type="ECO:0000313" key="7">
    <source>
        <dbReference type="EMBL" id="TVY22844.1"/>
    </source>
</evidence>
<dbReference type="PANTHER" id="PTHR23502:SF181">
    <property type="entry name" value="MAJOR FACILITATOR SUPERFAMILY (MFS) PROFILE DOMAIN-CONTAINING PROTEIN"/>
    <property type="match status" value="1"/>
</dbReference>
<organism evidence="7 8">
    <name type="scientific">Lachnellula hyalina</name>
    <dbReference type="NCBI Taxonomy" id="1316788"/>
    <lineage>
        <taxon>Eukaryota</taxon>
        <taxon>Fungi</taxon>
        <taxon>Dikarya</taxon>
        <taxon>Ascomycota</taxon>
        <taxon>Pezizomycotina</taxon>
        <taxon>Leotiomycetes</taxon>
        <taxon>Helotiales</taxon>
        <taxon>Lachnaceae</taxon>
        <taxon>Lachnellula</taxon>
    </lineage>
</organism>
<comment type="caution">
    <text evidence="7">The sequence shown here is derived from an EMBL/GenBank/DDBJ whole genome shotgun (WGS) entry which is preliminary data.</text>
</comment>
<gene>
    <name evidence="7" type="ORF">LHYA1_G008665</name>
</gene>
<dbReference type="Pfam" id="PF07690">
    <property type="entry name" value="MFS_1"/>
    <property type="match status" value="1"/>
</dbReference>
<feature type="transmembrane region" description="Helical" evidence="6">
    <location>
        <begin position="74"/>
        <end position="99"/>
    </location>
</feature>
<dbReference type="SUPFAM" id="SSF103473">
    <property type="entry name" value="MFS general substrate transporter"/>
    <property type="match status" value="1"/>
</dbReference>
<proteinExistence type="predicted"/>
<dbReference type="AlphaFoldDB" id="A0A8H8QU85"/>
<feature type="region of interest" description="Disordered" evidence="5">
    <location>
        <begin position="1"/>
        <end position="26"/>
    </location>
</feature>
<feature type="transmembrane region" description="Helical" evidence="6">
    <location>
        <begin position="137"/>
        <end position="155"/>
    </location>
</feature>
<dbReference type="Proteomes" id="UP000431533">
    <property type="component" value="Unassembled WGS sequence"/>
</dbReference>
<dbReference type="PANTHER" id="PTHR23502">
    <property type="entry name" value="MAJOR FACILITATOR SUPERFAMILY"/>
    <property type="match status" value="1"/>
</dbReference>
<dbReference type="Gene3D" id="1.20.1250.20">
    <property type="entry name" value="MFS general substrate transporter like domains"/>
    <property type="match status" value="1"/>
</dbReference>
<evidence type="ECO:0000313" key="8">
    <source>
        <dbReference type="Proteomes" id="UP000431533"/>
    </source>
</evidence>
<dbReference type="OrthoDB" id="5215911at2759"/>
<evidence type="ECO:0000256" key="4">
    <source>
        <dbReference type="ARBA" id="ARBA00023136"/>
    </source>
</evidence>
<dbReference type="RefSeq" id="XP_031001632.1">
    <property type="nucleotide sequence ID" value="XM_031153585.1"/>
</dbReference>
<feature type="region of interest" description="Disordered" evidence="5">
    <location>
        <begin position="224"/>
        <end position="243"/>
    </location>
</feature>
<evidence type="ECO:0000256" key="5">
    <source>
        <dbReference type="SAM" id="MobiDB-lite"/>
    </source>
</evidence>
<comment type="subcellular location">
    <subcellularLocation>
        <location evidence="1">Membrane</location>
        <topology evidence="1">Multi-pass membrane protein</topology>
    </subcellularLocation>
</comment>
<dbReference type="InterPro" id="IPR036259">
    <property type="entry name" value="MFS_trans_sf"/>
</dbReference>
<dbReference type="GO" id="GO:0022857">
    <property type="term" value="F:transmembrane transporter activity"/>
    <property type="evidence" value="ECO:0007669"/>
    <property type="project" value="InterPro"/>
</dbReference>
<accession>A0A8H8QU85</accession>
<sequence>MSNVEGRKPMLGRNTGVELVPRPSESPLDPLNWPQWKKELAFGSLVLGGAVIGILKTILVTVNGVIATELNCSYMAATALTGLPLIIGAFSGMGSTVLAQKVGKRGIYLTSSVLLLAGAIWNMHVEQSYAQFMVSRIFQGVAWGAFESLVLTSFNDMFFVHQRSRHVVLYNISNIFFTWGTPILGGYLSQTNQGFRNQIMAINIIQAFSIVFLIFATPETTFSRSSTSTSTSQSPNTTTVSAPSAGKFKSYLSTLRFTIPPSSSTSKSKMTRPLRALAAPTTILTFLLTAPPTATALAVASTLSLLFSSMPTFLFPARIGYLFIAPLVLSLLLYTASSFTLPRAPRSKQAHTQPFLIAIPALILAFAGTLAFGLYTYGKLMSTTRAKGSQFTLYVQGQDLSLQIVSVLFGLLVAGAVLVNAAGVSIVTATSALGSKSQQDEDFDEEESASNALQFAHKLLQDVLTGIFIIGMPLWVKSGADMLAGLKDAAIALAVVQVVIGSSVAALLWAQGEGVARLDARVLGVSGGRGYGQDVLELKKGDSYFEA</sequence>
<evidence type="ECO:0000256" key="1">
    <source>
        <dbReference type="ARBA" id="ARBA00004141"/>
    </source>
</evidence>
<evidence type="ECO:0000256" key="6">
    <source>
        <dbReference type="SAM" id="Phobius"/>
    </source>
</evidence>
<feature type="transmembrane region" description="Helical" evidence="6">
    <location>
        <begin position="199"/>
        <end position="216"/>
    </location>
</feature>
<dbReference type="InterPro" id="IPR011701">
    <property type="entry name" value="MFS"/>
</dbReference>
<feature type="transmembrane region" description="Helical" evidence="6">
    <location>
        <begin position="404"/>
        <end position="429"/>
    </location>
</feature>
<protein>
    <submittedName>
        <fullName evidence="7">Putative MFS-type transporter protein</fullName>
    </submittedName>
</protein>
<evidence type="ECO:0000256" key="3">
    <source>
        <dbReference type="ARBA" id="ARBA00022989"/>
    </source>
</evidence>
<keyword evidence="3 6" id="KW-1133">Transmembrane helix</keyword>